<organism evidence="1 2">
    <name type="scientific">Vaccinium darrowii</name>
    <dbReference type="NCBI Taxonomy" id="229202"/>
    <lineage>
        <taxon>Eukaryota</taxon>
        <taxon>Viridiplantae</taxon>
        <taxon>Streptophyta</taxon>
        <taxon>Embryophyta</taxon>
        <taxon>Tracheophyta</taxon>
        <taxon>Spermatophyta</taxon>
        <taxon>Magnoliopsida</taxon>
        <taxon>eudicotyledons</taxon>
        <taxon>Gunneridae</taxon>
        <taxon>Pentapetalae</taxon>
        <taxon>asterids</taxon>
        <taxon>Ericales</taxon>
        <taxon>Ericaceae</taxon>
        <taxon>Vaccinioideae</taxon>
        <taxon>Vaccinieae</taxon>
        <taxon>Vaccinium</taxon>
    </lineage>
</organism>
<accession>A0ACB7YMD8</accession>
<name>A0ACB7YMD8_9ERIC</name>
<sequence>MARISSGRLSSGRSSSAVFATPLPSDLNPHTISFPPPSFSRLISRNSVEWKQGLIGSLSAIVYGAITPVYAFTNSSMIFAFFLPSHEEMLPSIRKYCLIFSSLAVIAMIMSPLQHYHFAYMGEQLTKRIRPKMLEKVLTFEPAWFDDEQNSNGALCARLSNEAAMVKSLVADRVSLLVQTISAMVLAVIMGLVVSWKLAIVMIAVEPLTILCFYGRKVVLSSVSTKFVRAQNISTQIAIEAVYNHRIVTSFGSIKKVLALFNEAQNELRKEGAKKACG</sequence>
<proteinExistence type="predicted"/>
<gene>
    <name evidence="1" type="ORF">Vadar_012210</name>
</gene>
<protein>
    <submittedName>
        <fullName evidence="1">Uncharacterized protein</fullName>
    </submittedName>
</protein>
<comment type="caution">
    <text evidence="1">The sequence shown here is derived from an EMBL/GenBank/DDBJ whole genome shotgun (WGS) entry which is preliminary data.</text>
</comment>
<dbReference type="EMBL" id="CM037161">
    <property type="protein sequence ID" value="KAH7854299.1"/>
    <property type="molecule type" value="Genomic_DNA"/>
</dbReference>
<keyword evidence="2" id="KW-1185">Reference proteome</keyword>
<dbReference type="Proteomes" id="UP000828048">
    <property type="component" value="Chromosome 11"/>
</dbReference>
<evidence type="ECO:0000313" key="1">
    <source>
        <dbReference type="EMBL" id="KAH7854299.1"/>
    </source>
</evidence>
<evidence type="ECO:0000313" key="2">
    <source>
        <dbReference type="Proteomes" id="UP000828048"/>
    </source>
</evidence>
<reference evidence="1 2" key="1">
    <citation type="journal article" date="2021" name="Hortic Res">
        <title>High-quality reference genome and annotation aids understanding of berry development for evergreen blueberry (Vaccinium darrowii).</title>
        <authorList>
            <person name="Yu J."/>
            <person name="Hulse-Kemp A.M."/>
            <person name="Babiker E."/>
            <person name="Staton M."/>
        </authorList>
    </citation>
    <scope>NUCLEOTIDE SEQUENCE [LARGE SCALE GENOMIC DNA]</scope>
    <source>
        <strain evidence="2">cv. NJ 8807/NJ 8810</strain>
        <tissue evidence="1">Young leaf</tissue>
    </source>
</reference>